<evidence type="ECO:0000313" key="2">
    <source>
        <dbReference type="Proteomes" id="UP000007800"/>
    </source>
</evidence>
<accession>C5L144</accession>
<dbReference type="EMBL" id="GG678198">
    <property type="protein sequence ID" value="EER09549.1"/>
    <property type="molecule type" value="Genomic_DNA"/>
</dbReference>
<dbReference type="Proteomes" id="UP000007800">
    <property type="component" value="Unassembled WGS sequence"/>
</dbReference>
<sequence length="69" mass="7826">VYKYLPSWIISIVMKRCRRRGRRSGVRDLSQQNHRKKMMMVIVAITNCAACISEAQCSRPLRSVSAAGS</sequence>
<keyword evidence="2" id="KW-1185">Reference proteome</keyword>
<dbReference type="RefSeq" id="XP_002777754.1">
    <property type="nucleotide sequence ID" value="XM_002777708.1"/>
</dbReference>
<reference evidence="1 2" key="1">
    <citation type="submission" date="2008-07" db="EMBL/GenBank/DDBJ databases">
        <authorList>
            <person name="El-Sayed N."/>
            <person name="Caler E."/>
            <person name="Inman J."/>
            <person name="Amedeo P."/>
            <person name="Hass B."/>
            <person name="Wortman J."/>
        </authorList>
    </citation>
    <scope>NUCLEOTIDE SEQUENCE [LARGE SCALE GENOMIC DNA]</scope>
    <source>
        <strain evidence="2">ATCC 50983 / TXsc</strain>
    </source>
</reference>
<name>C5L144_PERM5</name>
<organism evidence="2">
    <name type="scientific">Perkinsus marinus (strain ATCC 50983 / TXsc)</name>
    <dbReference type="NCBI Taxonomy" id="423536"/>
    <lineage>
        <taxon>Eukaryota</taxon>
        <taxon>Sar</taxon>
        <taxon>Alveolata</taxon>
        <taxon>Perkinsozoa</taxon>
        <taxon>Perkinsea</taxon>
        <taxon>Perkinsida</taxon>
        <taxon>Perkinsidae</taxon>
        <taxon>Perkinsus</taxon>
    </lineage>
</organism>
<feature type="non-terminal residue" evidence="1">
    <location>
        <position position="69"/>
    </location>
</feature>
<evidence type="ECO:0000313" key="1">
    <source>
        <dbReference type="EMBL" id="EER09549.1"/>
    </source>
</evidence>
<gene>
    <name evidence="1" type="ORF">Pmar_PMAR010323</name>
</gene>
<dbReference type="AlphaFoldDB" id="C5L144"/>
<protein>
    <submittedName>
        <fullName evidence="1">Uncharacterized protein</fullName>
    </submittedName>
</protein>
<dbReference type="InParanoid" id="C5L144"/>
<feature type="non-terminal residue" evidence="1">
    <location>
        <position position="1"/>
    </location>
</feature>
<proteinExistence type="predicted"/>
<dbReference type="GeneID" id="9052452"/>